<gene>
    <name evidence="3" type="ORF">FB4_1704</name>
</gene>
<keyword evidence="1" id="KW-0328">Glycosyltransferase</keyword>
<protein>
    <submittedName>
        <fullName evidence="3">Glycosyl transferase family 9</fullName>
    </submittedName>
</protein>
<dbReference type="GO" id="GO:0008713">
    <property type="term" value="F:ADP-heptose-lipopolysaccharide heptosyltransferase activity"/>
    <property type="evidence" value="ECO:0007669"/>
    <property type="project" value="TreeGrafter"/>
</dbReference>
<dbReference type="OrthoDB" id="9768048at2"/>
<dbReference type="CDD" id="cd03789">
    <property type="entry name" value="GT9_LPS_heptosyltransferase"/>
    <property type="match status" value="1"/>
</dbReference>
<keyword evidence="4" id="KW-1185">Reference proteome</keyword>
<dbReference type="EMBL" id="AKVJ01000076">
    <property type="protein sequence ID" value="EIW16015.1"/>
    <property type="molecule type" value="Genomic_DNA"/>
</dbReference>
<accession>I8REK0</accession>
<dbReference type="Proteomes" id="UP000004324">
    <property type="component" value="Unassembled WGS sequence"/>
</dbReference>
<dbReference type="AlphaFoldDB" id="I8REK0"/>
<evidence type="ECO:0000313" key="3">
    <source>
        <dbReference type="EMBL" id="EIW16015.1"/>
    </source>
</evidence>
<comment type="caution">
    <text evidence="3">The sequence shown here is derived from an EMBL/GenBank/DDBJ whole genome shotgun (WGS) entry which is preliminary data.</text>
</comment>
<dbReference type="PATRIC" id="fig|1149862.3.peg.4746"/>
<keyword evidence="2 3" id="KW-0808">Transferase</keyword>
<dbReference type="GO" id="GO:0005829">
    <property type="term" value="C:cytosol"/>
    <property type="evidence" value="ECO:0007669"/>
    <property type="project" value="TreeGrafter"/>
</dbReference>
<dbReference type="PANTHER" id="PTHR30160:SF1">
    <property type="entry name" value="LIPOPOLYSACCHARIDE 1,2-N-ACETYLGLUCOSAMINETRANSFERASE-RELATED"/>
    <property type="match status" value="1"/>
</dbReference>
<dbReference type="InterPro" id="IPR051199">
    <property type="entry name" value="LPS_LOS_Heptosyltrfase"/>
</dbReference>
<dbReference type="InterPro" id="IPR002201">
    <property type="entry name" value="Glyco_trans_9"/>
</dbReference>
<dbReference type="SUPFAM" id="SSF53756">
    <property type="entry name" value="UDP-Glycosyltransferase/glycogen phosphorylase"/>
    <property type="match status" value="1"/>
</dbReference>
<dbReference type="GO" id="GO:0009244">
    <property type="term" value="P:lipopolysaccharide core region biosynthetic process"/>
    <property type="evidence" value="ECO:0007669"/>
    <property type="project" value="TreeGrafter"/>
</dbReference>
<dbReference type="PANTHER" id="PTHR30160">
    <property type="entry name" value="TETRAACYLDISACCHARIDE 4'-KINASE-RELATED"/>
    <property type="match status" value="1"/>
</dbReference>
<evidence type="ECO:0000256" key="2">
    <source>
        <dbReference type="ARBA" id="ARBA00022679"/>
    </source>
</evidence>
<organism evidence="3 4">
    <name type="scientific">Pelosinus fermentans B4</name>
    <dbReference type="NCBI Taxonomy" id="1149862"/>
    <lineage>
        <taxon>Bacteria</taxon>
        <taxon>Bacillati</taxon>
        <taxon>Bacillota</taxon>
        <taxon>Negativicutes</taxon>
        <taxon>Selenomonadales</taxon>
        <taxon>Sporomusaceae</taxon>
        <taxon>Pelosinus</taxon>
    </lineage>
</organism>
<dbReference type="Pfam" id="PF01075">
    <property type="entry name" value="Glyco_transf_9"/>
    <property type="match status" value="1"/>
</dbReference>
<evidence type="ECO:0000256" key="1">
    <source>
        <dbReference type="ARBA" id="ARBA00022676"/>
    </source>
</evidence>
<name>I8REK0_9FIRM</name>
<dbReference type="Gene3D" id="3.40.50.2000">
    <property type="entry name" value="Glycogen Phosphorylase B"/>
    <property type="match status" value="2"/>
</dbReference>
<dbReference type="RefSeq" id="WP_007939060.1">
    <property type="nucleotide sequence ID" value="NZ_AKVJ01000076.1"/>
</dbReference>
<reference evidence="3 4" key="1">
    <citation type="journal article" date="2012" name="J. Bacteriol.">
        <title>Draft Genome Sequences for Two Metal-Reducing Pelosinus fermentans Strains Isolated from a Cr(VI)-Contaminated Site and for Type Strain R7.</title>
        <authorList>
            <person name="Brown S.D."/>
            <person name="Podar M."/>
            <person name="Klingeman D.M."/>
            <person name="Johnson C.M."/>
            <person name="Yang Z.K."/>
            <person name="Utturkar S.M."/>
            <person name="Land M.L."/>
            <person name="Mosher J.J."/>
            <person name="Hurt R.A.Jr."/>
            <person name="Phelps T.J."/>
            <person name="Palumbo A.V."/>
            <person name="Arkin A.P."/>
            <person name="Hazen T.C."/>
            <person name="Elias D.A."/>
        </authorList>
    </citation>
    <scope>NUCLEOTIDE SEQUENCE [LARGE SCALE GENOMIC DNA]</scope>
    <source>
        <strain evidence="3 4">B4</strain>
    </source>
</reference>
<sequence length="331" mass="37467">MKTFLVINTSFFGDVLLTDPLCRNIKLEYPNSKVIFMVNKSFAEVARYMDGVDEVLCYDKNGENKGLTGFFRFYNKYKVQYKNKIDVAFVIYGNERGIVLSKLFGAKKIYSDNTGLVRLFLDNRSIDYKGRTHTQDKHNTLLELYTGRASAPILMLYLPPREAVVPVDILWQKYNIKSDDKLVAVCTTTKRIEKDMPVAACAELIAGLIQQGKKVVYVGAGEAAVEYVKNLHILNCTDFVDLTNQTTITQLAEVLKRCKAAISVDTGTLHLICALEIPLLALFYVYTEDHLNSWAPKNLYPHRLMAGEELSVDEMLDAIKTMTDERKITDG</sequence>
<evidence type="ECO:0000313" key="4">
    <source>
        <dbReference type="Proteomes" id="UP000004324"/>
    </source>
</evidence>
<proteinExistence type="predicted"/>